<dbReference type="AlphaFoldDB" id="A0A9P8SK44"/>
<protein>
    <submittedName>
        <fullName evidence="2">Uncharacterized protein</fullName>
    </submittedName>
</protein>
<keyword evidence="3" id="KW-1185">Reference proteome</keyword>
<accession>A0A9P8SK44</accession>
<sequence>MTIQDSVFKVKHGIIMHMFSLDPTFLPTQRYGNLQSPQFASESLNASTIATANLDLSASRGSRSRLEHTCAVYGESKDPTKARFVRRRIGLDEPPGPVLVLCKYRSPDVIFESIMSSLNKFINSVRSAYETMSDFDLASMMEGVGASGVIDERNYDRGESGTNWYHPETAPEQTETNAKMFANPFAPAPRNNSGNSNGNGGGGGDGSGGGSGQSEGRARAERGQSEGRGRGFDGPVGALKRSQSGQLLDSTGKGVSQQVQVRHRDHTVGTSNWTTYHPHLLPNLGLELERIQ</sequence>
<evidence type="ECO:0000256" key="1">
    <source>
        <dbReference type="SAM" id="MobiDB-lite"/>
    </source>
</evidence>
<feature type="compositionally biased region" description="Polar residues" evidence="1">
    <location>
        <begin position="241"/>
        <end position="260"/>
    </location>
</feature>
<reference evidence="2" key="1">
    <citation type="submission" date="2021-09" db="EMBL/GenBank/DDBJ databases">
        <title>A high-quality genome of the endoparasitic fungus Hirsutella rhossiliensis with a comparison of Hirsutella genomes reveals transposable elements contributing to genome size variation.</title>
        <authorList>
            <person name="Lin R."/>
            <person name="Jiao Y."/>
            <person name="Sun X."/>
            <person name="Ling J."/>
            <person name="Xie B."/>
            <person name="Cheng X."/>
        </authorList>
    </citation>
    <scope>NUCLEOTIDE SEQUENCE</scope>
    <source>
        <strain evidence="2">HR02</strain>
    </source>
</reference>
<comment type="caution">
    <text evidence="2">The sequence shown here is derived from an EMBL/GenBank/DDBJ whole genome shotgun (WGS) entry which is preliminary data.</text>
</comment>
<dbReference type="OrthoDB" id="4779100at2759"/>
<organism evidence="2 3">
    <name type="scientific">Hirsutella rhossiliensis</name>
    <dbReference type="NCBI Taxonomy" id="111463"/>
    <lineage>
        <taxon>Eukaryota</taxon>
        <taxon>Fungi</taxon>
        <taxon>Dikarya</taxon>
        <taxon>Ascomycota</taxon>
        <taxon>Pezizomycotina</taxon>
        <taxon>Sordariomycetes</taxon>
        <taxon>Hypocreomycetidae</taxon>
        <taxon>Hypocreales</taxon>
        <taxon>Ophiocordycipitaceae</taxon>
        <taxon>Hirsutella</taxon>
    </lineage>
</organism>
<dbReference type="Proteomes" id="UP000824596">
    <property type="component" value="Unassembled WGS sequence"/>
</dbReference>
<dbReference type="RefSeq" id="XP_044723064.1">
    <property type="nucleotide sequence ID" value="XM_044862038.1"/>
</dbReference>
<evidence type="ECO:0000313" key="2">
    <source>
        <dbReference type="EMBL" id="KAH0965551.1"/>
    </source>
</evidence>
<feature type="region of interest" description="Disordered" evidence="1">
    <location>
        <begin position="151"/>
        <end position="260"/>
    </location>
</feature>
<dbReference type="GeneID" id="68352696"/>
<gene>
    <name evidence="2" type="ORF">HRG_03567</name>
</gene>
<evidence type="ECO:0000313" key="3">
    <source>
        <dbReference type="Proteomes" id="UP000824596"/>
    </source>
</evidence>
<proteinExistence type="predicted"/>
<feature type="compositionally biased region" description="Gly residues" evidence="1">
    <location>
        <begin position="197"/>
        <end position="213"/>
    </location>
</feature>
<feature type="compositionally biased region" description="Basic and acidic residues" evidence="1">
    <location>
        <begin position="216"/>
        <end position="231"/>
    </location>
</feature>
<dbReference type="EMBL" id="JAIZPD010000003">
    <property type="protein sequence ID" value="KAH0965551.1"/>
    <property type="molecule type" value="Genomic_DNA"/>
</dbReference>
<name>A0A9P8SK44_9HYPO</name>